<dbReference type="EC" id="1.8.5.3" evidence="11"/>
<keyword evidence="1" id="KW-0813">Transport</keyword>
<dbReference type="InterPro" id="IPR017900">
    <property type="entry name" value="4Fe4S_Fe_S_CS"/>
</dbReference>
<feature type="transmembrane region" description="Helical" evidence="9">
    <location>
        <begin position="458"/>
        <end position="479"/>
    </location>
</feature>
<evidence type="ECO:0000256" key="2">
    <source>
        <dbReference type="ARBA" id="ARBA00022485"/>
    </source>
</evidence>
<feature type="domain" description="4Fe-4S ferredoxin-type" evidence="10">
    <location>
        <begin position="139"/>
        <end position="168"/>
    </location>
</feature>
<keyword evidence="4" id="KW-0677">Repeat</keyword>
<dbReference type="GO" id="GO:0019645">
    <property type="term" value="P:anaerobic electron transport chain"/>
    <property type="evidence" value="ECO:0007669"/>
    <property type="project" value="InterPro"/>
</dbReference>
<evidence type="ECO:0000256" key="7">
    <source>
        <dbReference type="ARBA" id="ARBA00023014"/>
    </source>
</evidence>
<dbReference type="SUPFAM" id="SSF54862">
    <property type="entry name" value="4Fe-4S ferredoxins"/>
    <property type="match status" value="1"/>
</dbReference>
<dbReference type="Pfam" id="PF13247">
    <property type="entry name" value="Fer4_11"/>
    <property type="match status" value="1"/>
</dbReference>
<feature type="region of interest" description="Disordered" evidence="8">
    <location>
        <begin position="28"/>
        <end position="53"/>
    </location>
</feature>
<dbReference type="PANTHER" id="PTHR43177">
    <property type="entry name" value="PROTEIN NRFC"/>
    <property type="match status" value="1"/>
</dbReference>
<evidence type="ECO:0000256" key="6">
    <source>
        <dbReference type="ARBA" id="ARBA00023004"/>
    </source>
</evidence>
<dbReference type="PANTHER" id="PTHR43177:SF5">
    <property type="entry name" value="ANAEROBIC DIMETHYL SULFOXIDE REDUCTASE CHAIN B-RELATED"/>
    <property type="match status" value="1"/>
</dbReference>
<evidence type="ECO:0000313" key="11">
    <source>
        <dbReference type="EMBL" id="SFV80049.1"/>
    </source>
</evidence>
<keyword evidence="9" id="KW-1133">Transmembrane helix</keyword>
<dbReference type="PROSITE" id="PS51379">
    <property type="entry name" value="4FE4S_FER_2"/>
    <property type="match status" value="2"/>
</dbReference>
<evidence type="ECO:0000256" key="9">
    <source>
        <dbReference type="SAM" id="Phobius"/>
    </source>
</evidence>
<keyword evidence="9" id="KW-0472">Membrane</keyword>
<feature type="transmembrane region" description="Helical" evidence="9">
    <location>
        <begin position="547"/>
        <end position="564"/>
    </location>
</feature>
<feature type="transmembrane region" description="Helical" evidence="9">
    <location>
        <begin position="433"/>
        <end position="452"/>
    </location>
</feature>
<keyword evidence="3" id="KW-0479">Metal-binding</keyword>
<dbReference type="GO" id="GO:0016020">
    <property type="term" value="C:membrane"/>
    <property type="evidence" value="ECO:0007669"/>
    <property type="project" value="InterPro"/>
</dbReference>
<dbReference type="EMBL" id="FPHT01000046">
    <property type="protein sequence ID" value="SFV80049.1"/>
    <property type="molecule type" value="Genomic_DNA"/>
</dbReference>
<evidence type="ECO:0000256" key="5">
    <source>
        <dbReference type="ARBA" id="ARBA00022982"/>
    </source>
</evidence>
<dbReference type="AlphaFoldDB" id="A0A1W1DFG6"/>
<protein>
    <submittedName>
        <fullName evidence="11">Anaerobic dimethyl sulfoxide reductase chain B</fullName>
        <ecNumber evidence="11">1.8.5.3</ecNumber>
    </submittedName>
</protein>
<feature type="transmembrane region" description="Helical" evidence="9">
    <location>
        <begin position="324"/>
        <end position="348"/>
    </location>
</feature>
<feature type="domain" description="4Fe-4S ferredoxin-type" evidence="10">
    <location>
        <begin position="61"/>
        <end position="90"/>
    </location>
</feature>
<gene>
    <name evidence="11" type="ORF">MNB_SUP05-12-709</name>
</gene>
<dbReference type="Pfam" id="PF04976">
    <property type="entry name" value="DmsC"/>
    <property type="match status" value="1"/>
</dbReference>
<evidence type="ECO:0000256" key="1">
    <source>
        <dbReference type="ARBA" id="ARBA00022448"/>
    </source>
</evidence>
<feature type="transmembrane region" description="Helical" evidence="9">
    <location>
        <begin position="395"/>
        <end position="413"/>
    </location>
</feature>
<dbReference type="Gene3D" id="3.30.70.20">
    <property type="match status" value="2"/>
</dbReference>
<proteinExistence type="predicted"/>
<keyword evidence="5" id="KW-0249">Electron transport</keyword>
<dbReference type="CDD" id="cd16371">
    <property type="entry name" value="DMSOR_beta_like"/>
    <property type="match status" value="1"/>
</dbReference>
<feature type="transmembrane region" description="Helical" evidence="9">
    <location>
        <begin position="288"/>
        <end position="312"/>
    </location>
</feature>
<evidence type="ECO:0000256" key="4">
    <source>
        <dbReference type="ARBA" id="ARBA00022737"/>
    </source>
</evidence>
<feature type="transmembrane region" description="Helical" evidence="9">
    <location>
        <begin position="369"/>
        <end position="389"/>
    </location>
</feature>
<dbReference type="InterPro" id="IPR050954">
    <property type="entry name" value="ET_IronSulfur_Cluster-Binding"/>
</dbReference>
<dbReference type="PROSITE" id="PS00198">
    <property type="entry name" value="4FE4S_FER_1"/>
    <property type="match status" value="1"/>
</dbReference>
<dbReference type="InterPro" id="IPR017896">
    <property type="entry name" value="4Fe4S_Fe-S-bd"/>
</dbReference>
<keyword evidence="7" id="KW-0411">Iron-sulfur</keyword>
<keyword evidence="2" id="KW-0004">4Fe-4S</keyword>
<accession>A0A1W1DFG6</accession>
<keyword evidence="11" id="KW-0560">Oxidoreductase</keyword>
<feature type="compositionally biased region" description="Basic and acidic residues" evidence="8">
    <location>
        <begin position="28"/>
        <end position="37"/>
    </location>
</feature>
<feature type="transmembrane region" description="Helical" evidence="9">
    <location>
        <begin position="516"/>
        <end position="541"/>
    </location>
</feature>
<name>A0A1W1DFG6_9ZZZZ</name>
<keyword evidence="9" id="KW-0812">Transmembrane</keyword>
<evidence type="ECO:0000259" key="10">
    <source>
        <dbReference type="PROSITE" id="PS51379"/>
    </source>
</evidence>
<dbReference type="InterPro" id="IPR007059">
    <property type="entry name" value="DmsC"/>
</dbReference>
<dbReference type="GO" id="GO:0016491">
    <property type="term" value="F:oxidoreductase activity"/>
    <property type="evidence" value="ECO:0007669"/>
    <property type="project" value="UniProtKB-KW"/>
</dbReference>
<dbReference type="GO" id="GO:0046872">
    <property type="term" value="F:metal ion binding"/>
    <property type="evidence" value="ECO:0007669"/>
    <property type="project" value="UniProtKB-KW"/>
</dbReference>
<keyword evidence="6" id="KW-0408">Iron</keyword>
<sequence length="622" mass="69649">MWKVRDDEPKHAFLWDKETKKKNIYGHSIEKTNDDSPLRNQSLNINGDSSVGENPNRYKQHGFYFNADNCIGCHACESACSEKNDVPDHIAFRSVGFVEGGSYPNYQRLNLSMACNHCDDPVCLKGCPTRAYTKFAEYGAVLQDPDICFGCGYCTWVCPYNAPQLDPVKGQVSKCNMCVDRLEVGLQPACVAACLGNALDFGVIENVPEDREQAKVSIPGFPDPEITHPNIRFQQTKDTQRDMTRPDGMPIKYHKQDNGEFKSVVDIDKHSSKKYWGMQKLLHSHENAHAIFTLCSQAAMGATLWVIAAQLLNLSAVKSTSGNGMIPMIAMLLVLLTYGLIKLNLHLGKPQFFYRGYYNLRWSPVSREIAGVTLFVIGLMMMLFVEITGLKIFEYVAYGVTIIGFALGSYYMYKLYRIPARPFWDHWQTGSAFYGTALSLGSLVFGLLLMPFGLSDTGIMQIASIAMLGLALESIGHIVHRQDVKKFGESQASYFEQVTTFGKTYQMRNTLLGVNMAIMAWLMMEPSALLFAVSFVSVLVSAYLGRILFYALVIPTTMPGGFFWKNDKFKEHAIETGLSDMPQMGVMADRHHKFDVKALVNVIKQTTIKEAFMQIKSIVRGG</sequence>
<reference evidence="11" key="1">
    <citation type="submission" date="2016-10" db="EMBL/GenBank/DDBJ databases">
        <authorList>
            <person name="de Groot N.N."/>
        </authorList>
    </citation>
    <scope>NUCLEOTIDE SEQUENCE</scope>
</reference>
<evidence type="ECO:0000256" key="8">
    <source>
        <dbReference type="SAM" id="MobiDB-lite"/>
    </source>
</evidence>
<feature type="compositionally biased region" description="Polar residues" evidence="8">
    <location>
        <begin position="38"/>
        <end position="53"/>
    </location>
</feature>
<dbReference type="GO" id="GO:0051539">
    <property type="term" value="F:4 iron, 4 sulfur cluster binding"/>
    <property type="evidence" value="ECO:0007669"/>
    <property type="project" value="UniProtKB-KW"/>
</dbReference>
<organism evidence="11">
    <name type="scientific">hydrothermal vent metagenome</name>
    <dbReference type="NCBI Taxonomy" id="652676"/>
    <lineage>
        <taxon>unclassified sequences</taxon>
        <taxon>metagenomes</taxon>
        <taxon>ecological metagenomes</taxon>
    </lineage>
</organism>
<evidence type="ECO:0000256" key="3">
    <source>
        <dbReference type="ARBA" id="ARBA00022723"/>
    </source>
</evidence>